<comment type="caution">
    <text evidence="5">The sequence shown here is derived from an EMBL/GenBank/DDBJ whole genome shotgun (WGS) entry which is preliminary data.</text>
</comment>
<dbReference type="EMBL" id="MIKB01000014">
    <property type="protein sequence ID" value="OEG16038.1"/>
    <property type="molecule type" value="Genomic_DNA"/>
</dbReference>
<name>A0A1E5GTP1_9ENTE</name>
<proteinExistence type="inferred from homology"/>
<dbReference type="RefSeq" id="WP_069635234.1">
    <property type="nucleotide sequence ID" value="NZ_JXKZ01000004.1"/>
</dbReference>
<evidence type="ECO:0000256" key="2">
    <source>
        <dbReference type="SAM" id="Coils"/>
    </source>
</evidence>
<evidence type="ECO:0000259" key="4">
    <source>
        <dbReference type="PROSITE" id="PS51756"/>
    </source>
</evidence>
<accession>A0A1E5GTP1</accession>
<reference evidence="6" key="1">
    <citation type="submission" date="2016-09" db="EMBL/GenBank/DDBJ databases">
        <authorList>
            <person name="Gulvik C.A."/>
        </authorList>
    </citation>
    <scope>NUCLEOTIDE SEQUENCE [LARGE SCALE GENOMIC DNA]</scope>
    <source>
        <strain evidence="6">LMG 26306</strain>
    </source>
</reference>
<dbReference type="OrthoDB" id="2234398at2"/>
<keyword evidence="2" id="KW-0175">Coiled coil</keyword>
<dbReference type="PROSITE" id="PS51756">
    <property type="entry name" value="LXG"/>
    <property type="match status" value="1"/>
</dbReference>
<keyword evidence="6" id="KW-1185">Reference proteome</keyword>
<sequence length="494" mass="54255">MGLIYSSSDSAQLISALKKNLQSGKEASQQLKAGSQKVVAAVDGKTLSGAAYTAGKGLFSDLVLPTISKVTSAMDRIEQELQTYTNADQNISSEGMLDEDKLNQQIATKKAMKASVDASAAVARALSRSNPVAKVLDALLDVQNNLNRMSNTFEEDIRELQKKVEKLHQFSSQTNSLFASSLNDMHIAMQGVLVLNNTVVNRDGTYQLPTGVDSSWFNQLKEKNLNEDKQPDVGDREYRLIDLGYGKMWMWVKKGKTSATAADIDVTLAYNKWLSRMIDKYGLSFIQGDRQKGVDELFYEQNATLIKELATGIDSVTGKKLTQAEMLGKASLLANSMITIGVMVKGVINVGKTQNAKRRNTNKKASGAGTEIGKHSVETLNRDQTRTVVENLLDNGEISLKDLQNMVPEGTPNTFKPTDTMKNGAKYEFQLSDGQKAIIRWHEPDLVAAAKFPNSSSGSRWTAQIKIGNKQVTVDGLWTKKQNLNEVHVPIQGR</sequence>
<feature type="domain" description="LXG" evidence="4">
    <location>
        <begin position="4"/>
        <end position="237"/>
    </location>
</feature>
<comment type="similarity">
    <text evidence="1">In the N-terminal section; belongs to the LXG family.</text>
</comment>
<dbReference type="STRING" id="903983.BCR23_07785"/>
<protein>
    <recommendedName>
        <fullName evidence="4">LXG domain-containing protein</fullName>
    </recommendedName>
</protein>
<gene>
    <name evidence="5" type="ORF">BCR23_07785</name>
</gene>
<dbReference type="Proteomes" id="UP000094764">
    <property type="component" value="Unassembled WGS sequence"/>
</dbReference>
<evidence type="ECO:0000256" key="1">
    <source>
        <dbReference type="ARBA" id="ARBA00034117"/>
    </source>
</evidence>
<evidence type="ECO:0000313" key="6">
    <source>
        <dbReference type="Proteomes" id="UP000094764"/>
    </source>
</evidence>
<feature type="coiled-coil region" evidence="2">
    <location>
        <begin position="67"/>
        <end position="94"/>
    </location>
</feature>
<dbReference type="Pfam" id="PF04740">
    <property type="entry name" value="LXG"/>
    <property type="match status" value="1"/>
</dbReference>
<evidence type="ECO:0000256" key="3">
    <source>
        <dbReference type="SAM" id="MobiDB-lite"/>
    </source>
</evidence>
<dbReference type="InterPro" id="IPR006829">
    <property type="entry name" value="LXG_dom"/>
</dbReference>
<evidence type="ECO:0000313" key="5">
    <source>
        <dbReference type="EMBL" id="OEG16038.1"/>
    </source>
</evidence>
<feature type="region of interest" description="Disordered" evidence="3">
    <location>
        <begin position="355"/>
        <end position="376"/>
    </location>
</feature>
<organism evidence="5 6">
    <name type="scientific">Enterococcus quebecensis</name>
    <dbReference type="NCBI Taxonomy" id="903983"/>
    <lineage>
        <taxon>Bacteria</taxon>
        <taxon>Bacillati</taxon>
        <taxon>Bacillota</taxon>
        <taxon>Bacilli</taxon>
        <taxon>Lactobacillales</taxon>
        <taxon>Enterococcaceae</taxon>
        <taxon>Enterococcus</taxon>
    </lineage>
</organism>
<dbReference type="AlphaFoldDB" id="A0A1E5GTP1"/>